<dbReference type="InterPro" id="IPR029045">
    <property type="entry name" value="ClpP/crotonase-like_dom_sf"/>
</dbReference>
<feature type="non-terminal residue" evidence="2">
    <location>
        <position position="141"/>
    </location>
</feature>
<dbReference type="CDD" id="cd07021">
    <property type="entry name" value="Clp_protease_NfeD_like"/>
    <property type="match status" value="1"/>
</dbReference>
<dbReference type="GO" id="GO:0005886">
    <property type="term" value="C:plasma membrane"/>
    <property type="evidence" value="ECO:0007669"/>
    <property type="project" value="TreeGrafter"/>
</dbReference>
<dbReference type="InterPro" id="IPR052165">
    <property type="entry name" value="Membrane_assoc_protease"/>
</dbReference>
<name>A0A382XPZ8_9ZZZZ</name>
<dbReference type="PANTHER" id="PTHR33507">
    <property type="entry name" value="INNER MEMBRANE PROTEIN YBBJ"/>
    <property type="match status" value="1"/>
</dbReference>
<reference evidence="2" key="1">
    <citation type="submission" date="2018-05" db="EMBL/GenBank/DDBJ databases">
        <authorList>
            <person name="Lanie J.A."/>
            <person name="Ng W.-L."/>
            <person name="Kazmierczak K.M."/>
            <person name="Andrzejewski T.M."/>
            <person name="Davidsen T.M."/>
            <person name="Wayne K.J."/>
            <person name="Tettelin H."/>
            <person name="Glass J.I."/>
            <person name="Rusch D."/>
            <person name="Podicherti R."/>
            <person name="Tsui H.-C.T."/>
            <person name="Winkler M.E."/>
        </authorList>
    </citation>
    <scope>NUCLEOTIDE SEQUENCE</scope>
</reference>
<sequence>MKTKFNKPWIFILCVIFSITLADNHNTKIYVVPIQSTIDLGIPAFVNRAIDTAENNDAKLIIFDIETFGGRVDAATQVKDAISGTDIQTIAFINRRAISAGSLISLSCDKIYMTSGATIGATSVVDMSGEKQAEKSQSYMR</sequence>
<dbReference type="SUPFAM" id="SSF52096">
    <property type="entry name" value="ClpP/crotonase"/>
    <property type="match status" value="1"/>
</dbReference>
<dbReference type="Gene3D" id="3.90.226.10">
    <property type="entry name" value="2-enoyl-CoA Hydratase, Chain A, domain 1"/>
    <property type="match status" value="1"/>
</dbReference>
<organism evidence="2">
    <name type="scientific">marine metagenome</name>
    <dbReference type="NCBI Taxonomy" id="408172"/>
    <lineage>
        <taxon>unclassified sequences</taxon>
        <taxon>metagenomes</taxon>
        <taxon>ecological metagenomes</taxon>
    </lineage>
</organism>
<protein>
    <recommendedName>
        <fullName evidence="1">NfeD1b N-terminal domain-containing protein</fullName>
    </recommendedName>
</protein>
<evidence type="ECO:0000259" key="1">
    <source>
        <dbReference type="Pfam" id="PF25145"/>
    </source>
</evidence>
<dbReference type="InterPro" id="IPR056738">
    <property type="entry name" value="NfeD1b_N"/>
</dbReference>
<dbReference type="PANTHER" id="PTHR33507:SF3">
    <property type="entry name" value="INNER MEMBRANE PROTEIN YBBJ"/>
    <property type="match status" value="1"/>
</dbReference>
<dbReference type="AlphaFoldDB" id="A0A382XPZ8"/>
<gene>
    <name evidence="2" type="ORF">METZ01_LOCUS425990</name>
</gene>
<feature type="domain" description="NfeD1b N-terminal" evidence="1">
    <location>
        <begin position="28"/>
        <end position="139"/>
    </location>
</feature>
<evidence type="ECO:0000313" key="2">
    <source>
        <dbReference type="EMBL" id="SVD73136.1"/>
    </source>
</evidence>
<dbReference type="EMBL" id="UINC01169543">
    <property type="protein sequence ID" value="SVD73136.1"/>
    <property type="molecule type" value="Genomic_DNA"/>
</dbReference>
<accession>A0A382XPZ8</accession>
<proteinExistence type="predicted"/>
<dbReference type="Pfam" id="PF25145">
    <property type="entry name" value="NfeD1b_N"/>
    <property type="match status" value="1"/>
</dbReference>